<dbReference type="InterPro" id="IPR036291">
    <property type="entry name" value="NAD(P)-bd_dom_sf"/>
</dbReference>
<dbReference type="EC" id="1.1.1.169" evidence="6"/>
<protein>
    <submittedName>
        <fullName evidence="6">Putative 2-dehydropantoate 2-reductase (Ketopantoate reductase) (KPA reductase) (KPR)</fullName>
        <ecNumber evidence="6">1.1.1.169</ecNumber>
    </submittedName>
</protein>
<dbReference type="NCBIfam" id="NF005089">
    <property type="entry name" value="PRK06522.1-4"/>
    <property type="match status" value="1"/>
</dbReference>
<accession>E6PHS0</accession>
<dbReference type="InterPro" id="IPR013752">
    <property type="entry name" value="KPA_reductase"/>
</dbReference>
<name>E6PHS0_9ZZZZ</name>
<dbReference type="Gene3D" id="1.10.1040.10">
    <property type="entry name" value="N-(1-d-carboxylethyl)-l-norvaline Dehydrogenase, domain 2"/>
    <property type="match status" value="1"/>
</dbReference>
<gene>
    <name evidence="6" type="ORF">CARN1_0488</name>
</gene>
<dbReference type="Pfam" id="PF02558">
    <property type="entry name" value="ApbA"/>
    <property type="match status" value="1"/>
</dbReference>
<evidence type="ECO:0000256" key="1">
    <source>
        <dbReference type="ARBA" id="ARBA00007870"/>
    </source>
</evidence>
<feature type="domain" description="Ketopantoate reductase C-terminal" evidence="5">
    <location>
        <begin position="191"/>
        <end position="313"/>
    </location>
</feature>
<evidence type="ECO:0000256" key="2">
    <source>
        <dbReference type="ARBA" id="ARBA00022857"/>
    </source>
</evidence>
<dbReference type="PANTHER" id="PTHR21708:SF45">
    <property type="entry name" value="2-DEHYDROPANTOATE 2-REDUCTASE"/>
    <property type="match status" value="1"/>
</dbReference>
<dbReference type="InterPro" id="IPR013328">
    <property type="entry name" value="6PGD_dom2"/>
</dbReference>
<dbReference type="InterPro" id="IPR013332">
    <property type="entry name" value="KPR_N"/>
</dbReference>
<dbReference type="SUPFAM" id="SSF48179">
    <property type="entry name" value="6-phosphogluconate dehydrogenase C-terminal domain-like"/>
    <property type="match status" value="1"/>
</dbReference>
<dbReference type="GO" id="GO:0008677">
    <property type="term" value="F:2-dehydropantoate 2-reductase activity"/>
    <property type="evidence" value="ECO:0007669"/>
    <property type="project" value="UniProtKB-EC"/>
</dbReference>
<comment type="caution">
    <text evidence="6">The sequence shown here is derived from an EMBL/GenBank/DDBJ whole genome shotgun (WGS) entry which is preliminary data.</text>
</comment>
<dbReference type="InterPro" id="IPR008927">
    <property type="entry name" value="6-PGluconate_DH-like_C_sf"/>
</dbReference>
<keyword evidence="3 6" id="KW-0560">Oxidoreductase</keyword>
<dbReference type="InterPro" id="IPR003710">
    <property type="entry name" value="ApbA"/>
</dbReference>
<evidence type="ECO:0000259" key="4">
    <source>
        <dbReference type="Pfam" id="PF02558"/>
    </source>
</evidence>
<organism evidence="6">
    <name type="scientific">mine drainage metagenome</name>
    <dbReference type="NCBI Taxonomy" id="410659"/>
    <lineage>
        <taxon>unclassified sequences</taxon>
        <taxon>metagenomes</taxon>
        <taxon>ecological metagenomes</taxon>
    </lineage>
</organism>
<dbReference type="AlphaFoldDB" id="E6PHS0"/>
<dbReference type="EMBL" id="CABL01000019">
    <property type="protein sequence ID" value="CBH76008.1"/>
    <property type="molecule type" value="Genomic_DNA"/>
</dbReference>
<evidence type="ECO:0000256" key="3">
    <source>
        <dbReference type="ARBA" id="ARBA00023002"/>
    </source>
</evidence>
<evidence type="ECO:0000259" key="5">
    <source>
        <dbReference type="Pfam" id="PF08546"/>
    </source>
</evidence>
<dbReference type="FunFam" id="1.10.1040.10:FF:000017">
    <property type="entry name" value="2-dehydropantoate 2-reductase"/>
    <property type="match status" value="1"/>
</dbReference>
<sequence>MRIVVIGAGGIGGFIAAALARSGAEVAVMARGAHADAIVRSGLQVRGDLGTYTVPLRVVSRLEDFDAFQCALLCVKAHQLPSLDAPLQRLSRAGACVVTLQNGVPFWFARRPPLASVDPGGALGSLFDDRRTIGGVVHVSGHIEAPGSIVQSGGMRYVLAPIADGGSAEDACDRLIAMMERAGLAPERSADLRGILWAKLANNVALNAVSALTRLSIAPMLAFAPTRDLVARLIGETLAVGRALGVVGAIDIEQRMAYAARLSDVRTSMLQDVLAERTMEIDPILGATVELGERVSVPTPTVTSMLALLRGLQASFVR</sequence>
<evidence type="ECO:0000313" key="6">
    <source>
        <dbReference type="EMBL" id="CBH76008.1"/>
    </source>
</evidence>
<dbReference type="PANTHER" id="PTHR21708">
    <property type="entry name" value="PROBABLE 2-DEHYDROPANTOATE 2-REDUCTASE"/>
    <property type="match status" value="1"/>
</dbReference>
<proteinExistence type="inferred from homology"/>
<reference evidence="6" key="1">
    <citation type="submission" date="2009-10" db="EMBL/GenBank/DDBJ databases">
        <title>Diversity of trophic interactions inside an arsenic-rich microbial ecosystem.</title>
        <authorList>
            <person name="Bertin P.N."/>
            <person name="Heinrich-Salmeron A."/>
            <person name="Pelletier E."/>
            <person name="Goulhen-Chollet F."/>
            <person name="Arsene-Ploetze F."/>
            <person name="Gallien S."/>
            <person name="Calteau A."/>
            <person name="Vallenet D."/>
            <person name="Casiot C."/>
            <person name="Chane-Woon-Ming B."/>
            <person name="Giloteaux L."/>
            <person name="Barakat M."/>
            <person name="Bonnefoy V."/>
            <person name="Bruneel O."/>
            <person name="Chandler M."/>
            <person name="Cleiss J."/>
            <person name="Duran R."/>
            <person name="Elbaz-Poulichet F."/>
            <person name="Fonknechten N."/>
            <person name="Lauga B."/>
            <person name="Mornico D."/>
            <person name="Ortet P."/>
            <person name="Schaeffer C."/>
            <person name="Siguier P."/>
            <person name="Alexander Thil Smith A."/>
            <person name="Van Dorsselaer A."/>
            <person name="Weissenbach J."/>
            <person name="Medigue C."/>
            <person name="Le Paslier D."/>
        </authorList>
    </citation>
    <scope>NUCLEOTIDE SEQUENCE</scope>
</reference>
<feature type="domain" description="Ketopantoate reductase N-terminal" evidence="4">
    <location>
        <begin position="3"/>
        <end position="161"/>
    </location>
</feature>
<dbReference type="InterPro" id="IPR051402">
    <property type="entry name" value="KPR-Related"/>
</dbReference>
<dbReference type="GO" id="GO:0005737">
    <property type="term" value="C:cytoplasm"/>
    <property type="evidence" value="ECO:0007669"/>
    <property type="project" value="TreeGrafter"/>
</dbReference>
<keyword evidence="2" id="KW-0521">NADP</keyword>
<dbReference type="GO" id="GO:0015940">
    <property type="term" value="P:pantothenate biosynthetic process"/>
    <property type="evidence" value="ECO:0007669"/>
    <property type="project" value="InterPro"/>
</dbReference>
<dbReference type="Gene3D" id="3.40.50.720">
    <property type="entry name" value="NAD(P)-binding Rossmann-like Domain"/>
    <property type="match status" value="1"/>
</dbReference>
<dbReference type="NCBIfam" id="TIGR00745">
    <property type="entry name" value="apbA_panE"/>
    <property type="match status" value="1"/>
</dbReference>
<comment type="similarity">
    <text evidence="1">Belongs to the ketopantoate reductase family.</text>
</comment>
<dbReference type="SUPFAM" id="SSF51735">
    <property type="entry name" value="NAD(P)-binding Rossmann-fold domains"/>
    <property type="match status" value="1"/>
</dbReference>
<dbReference type="Pfam" id="PF08546">
    <property type="entry name" value="ApbA_C"/>
    <property type="match status" value="1"/>
</dbReference>